<reference evidence="1" key="3">
    <citation type="submission" date="2025-09" db="UniProtKB">
        <authorList>
            <consortium name="Ensembl"/>
        </authorList>
    </citation>
    <scope>IDENTIFICATION</scope>
</reference>
<dbReference type="AlphaFoldDB" id="A0AAY4AEJ9"/>
<evidence type="ECO:0008006" key="3">
    <source>
        <dbReference type="Google" id="ProtNLM"/>
    </source>
</evidence>
<name>A0AAY4AEJ9_9TELE</name>
<protein>
    <recommendedName>
        <fullName evidence="3">RUN domain-containing protein</fullName>
    </recommendedName>
</protein>
<evidence type="ECO:0000313" key="2">
    <source>
        <dbReference type="Proteomes" id="UP000694580"/>
    </source>
</evidence>
<keyword evidence="2" id="KW-1185">Reference proteome</keyword>
<sequence>NVEIMDNDIQPSCLSLAFLKAVSSAVDRITEHFENKQIRVGNSSLNPALSHLVLKHLCPAISSILWDELKPYKLDLIVGQRRNHPWDVVLASTRPGPNARSSTRTA</sequence>
<reference evidence="1" key="2">
    <citation type="submission" date="2025-08" db="UniProtKB">
        <authorList>
            <consortium name="Ensembl"/>
        </authorList>
    </citation>
    <scope>IDENTIFICATION</scope>
</reference>
<evidence type="ECO:0000313" key="1">
    <source>
        <dbReference type="Ensembl" id="ENSDCDP00010007347.1"/>
    </source>
</evidence>
<dbReference type="GO" id="GO:0031410">
    <property type="term" value="C:cytoplasmic vesicle"/>
    <property type="evidence" value="ECO:0007669"/>
    <property type="project" value="TreeGrafter"/>
</dbReference>
<dbReference type="Proteomes" id="UP000694580">
    <property type="component" value="Chromosome 3"/>
</dbReference>
<dbReference type="GeneTree" id="ENSGT00900000141033"/>
<proteinExistence type="predicted"/>
<dbReference type="Gene3D" id="1.20.58.900">
    <property type="match status" value="1"/>
</dbReference>
<dbReference type="PANTHER" id="PTHR15591">
    <property type="entry name" value="RUN AND SH3 DOMAIN CONTAINING"/>
    <property type="match status" value="1"/>
</dbReference>
<dbReference type="Ensembl" id="ENSDCDT00010007659.1">
    <property type="protein sequence ID" value="ENSDCDP00010007347.1"/>
    <property type="gene ID" value="ENSDCDG00010003233.1"/>
</dbReference>
<reference evidence="1 2" key="1">
    <citation type="submission" date="2020-06" db="EMBL/GenBank/DDBJ databases">
        <authorList>
            <consortium name="Wellcome Sanger Institute Data Sharing"/>
        </authorList>
    </citation>
    <scope>NUCLEOTIDE SEQUENCE [LARGE SCALE GENOMIC DNA]</scope>
</reference>
<dbReference type="InterPro" id="IPR047343">
    <property type="entry name" value="RUSC1_2"/>
</dbReference>
<dbReference type="PANTHER" id="PTHR15591:SF13">
    <property type="entry name" value="RUN DOMAIN-CONTAINING PROTEIN"/>
    <property type="match status" value="1"/>
</dbReference>
<organism evidence="1 2">
    <name type="scientific">Denticeps clupeoides</name>
    <name type="common">denticle herring</name>
    <dbReference type="NCBI Taxonomy" id="299321"/>
    <lineage>
        <taxon>Eukaryota</taxon>
        <taxon>Metazoa</taxon>
        <taxon>Chordata</taxon>
        <taxon>Craniata</taxon>
        <taxon>Vertebrata</taxon>
        <taxon>Euteleostomi</taxon>
        <taxon>Actinopterygii</taxon>
        <taxon>Neopterygii</taxon>
        <taxon>Teleostei</taxon>
        <taxon>Clupei</taxon>
        <taxon>Clupeiformes</taxon>
        <taxon>Denticipitoidei</taxon>
        <taxon>Denticipitidae</taxon>
        <taxon>Denticeps</taxon>
    </lineage>
</organism>
<dbReference type="InterPro" id="IPR037213">
    <property type="entry name" value="Run_dom_sf"/>
</dbReference>
<accession>A0AAY4AEJ9</accession>